<evidence type="ECO:0000313" key="3">
    <source>
        <dbReference type="EMBL" id="CAB4194811.1"/>
    </source>
</evidence>
<organism evidence="5">
    <name type="scientific">uncultured Caudovirales phage</name>
    <dbReference type="NCBI Taxonomy" id="2100421"/>
    <lineage>
        <taxon>Viruses</taxon>
        <taxon>Duplodnaviria</taxon>
        <taxon>Heunggongvirae</taxon>
        <taxon>Uroviricota</taxon>
        <taxon>Caudoviricetes</taxon>
        <taxon>Peduoviridae</taxon>
        <taxon>Maltschvirus</taxon>
        <taxon>Maltschvirus maltsch</taxon>
    </lineage>
</organism>
<sequence length="68" mass="7480">MTSEEAAQITAHLDRIEVMVRETNGRVREIELWRARLQGVAATSRILWMVAGGTITAIVIAMVTRGTA</sequence>
<evidence type="ECO:0000256" key="1">
    <source>
        <dbReference type="SAM" id="Phobius"/>
    </source>
</evidence>
<gene>
    <name evidence="2" type="ORF">UFOVP1057_10</name>
    <name evidence="3" type="ORF">UFOVP1273_10</name>
    <name evidence="4" type="ORF">UFOVP1398_9</name>
    <name evidence="5" type="ORF">UFOVP1508_10</name>
</gene>
<evidence type="ECO:0000313" key="4">
    <source>
        <dbReference type="EMBL" id="CAB4204593.1"/>
    </source>
</evidence>
<feature type="transmembrane region" description="Helical" evidence="1">
    <location>
        <begin position="46"/>
        <end position="64"/>
    </location>
</feature>
<reference evidence="5" key="1">
    <citation type="submission" date="2020-05" db="EMBL/GenBank/DDBJ databases">
        <authorList>
            <person name="Chiriac C."/>
            <person name="Salcher M."/>
            <person name="Ghai R."/>
            <person name="Kavagutti S V."/>
        </authorList>
    </citation>
    <scope>NUCLEOTIDE SEQUENCE</scope>
</reference>
<evidence type="ECO:0000313" key="5">
    <source>
        <dbReference type="EMBL" id="CAB5225807.1"/>
    </source>
</evidence>
<keyword evidence="1" id="KW-0472">Membrane</keyword>
<accession>A0A6J7X4L8</accession>
<dbReference type="EMBL" id="LR797348">
    <property type="protein sequence ID" value="CAB4204593.1"/>
    <property type="molecule type" value="Genomic_DNA"/>
</dbReference>
<dbReference type="EMBL" id="LR798357">
    <property type="protein sequence ID" value="CAB5225807.1"/>
    <property type="molecule type" value="Genomic_DNA"/>
</dbReference>
<protein>
    <submittedName>
        <fullName evidence="5">Uncharacterized protein</fullName>
    </submittedName>
</protein>
<dbReference type="EMBL" id="LR797229">
    <property type="protein sequence ID" value="CAB4194811.1"/>
    <property type="molecule type" value="Genomic_DNA"/>
</dbReference>
<dbReference type="EMBL" id="LR797020">
    <property type="protein sequence ID" value="CAB4180883.1"/>
    <property type="molecule type" value="Genomic_DNA"/>
</dbReference>
<evidence type="ECO:0000313" key="2">
    <source>
        <dbReference type="EMBL" id="CAB4180883.1"/>
    </source>
</evidence>
<keyword evidence="1" id="KW-0812">Transmembrane</keyword>
<keyword evidence="1" id="KW-1133">Transmembrane helix</keyword>
<name>A0A6J7X4L8_9CAUD</name>
<proteinExistence type="predicted"/>